<dbReference type="AlphaFoldDB" id="Q7V7U6"/>
<keyword evidence="2" id="KW-1185">Reference proteome</keyword>
<organism evidence="1 2">
    <name type="scientific">Prochlorococcus marinus (strain MIT 9313)</name>
    <dbReference type="NCBI Taxonomy" id="74547"/>
    <lineage>
        <taxon>Bacteria</taxon>
        <taxon>Bacillati</taxon>
        <taxon>Cyanobacteriota</taxon>
        <taxon>Cyanophyceae</taxon>
        <taxon>Synechococcales</taxon>
        <taxon>Prochlorococcaceae</taxon>
        <taxon>Prochlorococcus</taxon>
    </lineage>
</organism>
<dbReference type="KEGG" id="pmt:PMT_0637"/>
<evidence type="ECO:0000313" key="2">
    <source>
        <dbReference type="Proteomes" id="UP000001423"/>
    </source>
</evidence>
<reference evidence="1 2" key="1">
    <citation type="journal article" date="2003" name="Nature">
        <title>Genome divergence in two Prochlorococcus ecotypes reflects oceanic niche differentiation.</title>
        <authorList>
            <person name="Rocap G."/>
            <person name="Larimer F.W."/>
            <person name="Lamerdin J.E."/>
            <person name="Malfatti S."/>
            <person name="Chain P."/>
            <person name="Ahlgren N.A."/>
            <person name="Arellano A."/>
            <person name="Coleman M."/>
            <person name="Hauser L."/>
            <person name="Hess W.R."/>
            <person name="Johnson Z.I."/>
            <person name="Land M.L."/>
            <person name="Lindell D."/>
            <person name="Post A.F."/>
            <person name="Regala W."/>
            <person name="Shah M."/>
            <person name="Shaw S.L."/>
            <person name="Steglich C."/>
            <person name="Sullivan M.B."/>
            <person name="Ting C.S."/>
            <person name="Tolonen A."/>
            <person name="Webb E.A."/>
            <person name="Zinser E.R."/>
            <person name="Chisholm S.W."/>
        </authorList>
    </citation>
    <scope>NUCLEOTIDE SEQUENCE [LARGE SCALE GENOMIC DNA]</scope>
    <source>
        <strain evidence="2">MIT 9313</strain>
    </source>
</reference>
<evidence type="ECO:0000313" key="1">
    <source>
        <dbReference type="EMBL" id="CAE20812.1"/>
    </source>
</evidence>
<dbReference type="EMBL" id="BX548175">
    <property type="protein sequence ID" value="CAE20812.1"/>
    <property type="molecule type" value="Genomic_DNA"/>
</dbReference>
<sequence>MLCCDSQSQWLSSMWRGECQCRLAANHYFDWLFGCIGLAWLHQGFQPQACRCDLETFCDRGCWLNGRLGVAESLTMSTKSRL</sequence>
<dbReference type="HOGENOM" id="CLU_2555553_0_0_3"/>
<proteinExistence type="predicted"/>
<protein>
    <submittedName>
        <fullName evidence="1">Uncharacterized protein</fullName>
    </submittedName>
</protein>
<gene>
    <name evidence="1" type="ordered locus">PMT_0637</name>
</gene>
<dbReference type="Proteomes" id="UP000001423">
    <property type="component" value="Chromosome"/>
</dbReference>
<name>Q7V7U6_PROMM</name>
<accession>Q7V7U6</accession>